<dbReference type="EMBL" id="FQVE01000005">
    <property type="protein sequence ID" value="SHG25048.1"/>
    <property type="molecule type" value="Genomic_DNA"/>
</dbReference>
<keyword evidence="1" id="KW-0472">Membrane</keyword>
<dbReference type="Proteomes" id="UP000184108">
    <property type="component" value="Unassembled WGS sequence"/>
</dbReference>
<keyword evidence="1" id="KW-1133">Transmembrane helix</keyword>
<proteinExistence type="predicted"/>
<dbReference type="AlphaFoldDB" id="A0A1M5I9H7"/>
<evidence type="ECO:0000313" key="3">
    <source>
        <dbReference type="Proteomes" id="UP000184108"/>
    </source>
</evidence>
<evidence type="ECO:0000313" key="2">
    <source>
        <dbReference type="EMBL" id="SHG25048.1"/>
    </source>
</evidence>
<accession>A0A1M5I9H7</accession>
<gene>
    <name evidence="2" type="ORF">SAMN02787073_3794</name>
</gene>
<organism evidence="2 3">
    <name type="scientific">Chryseobacterium vrystaatense</name>
    <dbReference type="NCBI Taxonomy" id="307480"/>
    <lineage>
        <taxon>Bacteria</taxon>
        <taxon>Pseudomonadati</taxon>
        <taxon>Bacteroidota</taxon>
        <taxon>Flavobacteriia</taxon>
        <taxon>Flavobacteriales</taxon>
        <taxon>Weeksellaceae</taxon>
        <taxon>Chryseobacterium group</taxon>
        <taxon>Chryseobacterium</taxon>
    </lineage>
</organism>
<reference evidence="3" key="1">
    <citation type="submission" date="2016-11" db="EMBL/GenBank/DDBJ databases">
        <authorList>
            <person name="Varghese N."/>
            <person name="Submissions S."/>
        </authorList>
    </citation>
    <scope>NUCLEOTIDE SEQUENCE [LARGE SCALE GENOMIC DNA]</scope>
    <source>
        <strain evidence="3">YR203</strain>
    </source>
</reference>
<sequence length="48" mass="5426">MIVNKLFIRVIFGIVNLFKTGMIVLDRLISLSFSNDELKGIDEAIKSI</sequence>
<name>A0A1M5I9H7_9FLAO</name>
<feature type="transmembrane region" description="Helical" evidence="1">
    <location>
        <begin position="6"/>
        <end position="25"/>
    </location>
</feature>
<keyword evidence="1" id="KW-0812">Transmembrane</keyword>
<protein>
    <submittedName>
        <fullName evidence="2">Uncharacterized protein</fullName>
    </submittedName>
</protein>
<evidence type="ECO:0000256" key="1">
    <source>
        <dbReference type="SAM" id="Phobius"/>
    </source>
</evidence>